<reference evidence="1 2" key="1">
    <citation type="submission" date="2024-02" db="EMBL/GenBank/DDBJ databases">
        <authorList>
            <person name="Chen Y."/>
            <person name="Shah S."/>
            <person name="Dougan E. K."/>
            <person name="Thang M."/>
            <person name="Chan C."/>
        </authorList>
    </citation>
    <scope>NUCLEOTIDE SEQUENCE [LARGE SCALE GENOMIC DNA]</scope>
</reference>
<organism evidence="1 2">
    <name type="scientific">Durusdinium trenchii</name>
    <dbReference type="NCBI Taxonomy" id="1381693"/>
    <lineage>
        <taxon>Eukaryota</taxon>
        <taxon>Sar</taxon>
        <taxon>Alveolata</taxon>
        <taxon>Dinophyceae</taxon>
        <taxon>Suessiales</taxon>
        <taxon>Symbiodiniaceae</taxon>
        <taxon>Durusdinium</taxon>
    </lineage>
</organism>
<accession>A0ABP0S1A3</accession>
<sequence>MPREDGNENDEIVDENSQEVNINVICGQTKVLQMSASSTLADAGQNVFPGQPPWIVTKFVVDEKVVDGASLVSSLGGRPLTIIREQKYCNSKKELPLRCSHANLHPQLNKVEDLAFF</sequence>
<gene>
    <name evidence="1" type="ORF">CCMP2556_LOCUS49631</name>
</gene>
<keyword evidence="2" id="KW-1185">Reference proteome</keyword>
<proteinExistence type="predicted"/>
<comment type="caution">
    <text evidence="1">The sequence shown here is derived from an EMBL/GenBank/DDBJ whole genome shotgun (WGS) entry which is preliminary data.</text>
</comment>
<dbReference type="Proteomes" id="UP001642484">
    <property type="component" value="Unassembled WGS sequence"/>
</dbReference>
<evidence type="ECO:0000313" key="1">
    <source>
        <dbReference type="EMBL" id="CAK9106116.1"/>
    </source>
</evidence>
<dbReference type="EMBL" id="CAXAMN010026828">
    <property type="protein sequence ID" value="CAK9106116.1"/>
    <property type="molecule type" value="Genomic_DNA"/>
</dbReference>
<protein>
    <submittedName>
        <fullName evidence="1">Uncharacterized protein</fullName>
    </submittedName>
</protein>
<name>A0ABP0S1A3_9DINO</name>
<evidence type="ECO:0000313" key="2">
    <source>
        <dbReference type="Proteomes" id="UP001642484"/>
    </source>
</evidence>